<organism evidence="1 2">
    <name type="scientific">Melia azedarach</name>
    <name type="common">Chinaberry tree</name>
    <dbReference type="NCBI Taxonomy" id="155640"/>
    <lineage>
        <taxon>Eukaryota</taxon>
        <taxon>Viridiplantae</taxon>
        <taxon>Streptophyta</taxon>
        <taxon>Embryophyta</taxon>
        <taxon>Tracheophyta</taxon>
        <taxon>Spermatophyta</taxon>
        <taxon>Magnoliopsida</taxon>
        <taxon>eudicotyledons</taxon>
        <taxon>Gunneridae</taxon>
        <taxon>Pentapetalae</taxon>
        <taxon>rosids</taxon>
        <taxon>malvids</taxon>
        <taxon>Sapindales</taxon>
        <taxon>Meliaceae</taxon>
        <taxon>Melia</taxon>
    </lineage>
</organism>
<evidence type="ECO:0000313" key="2">
    <source>
        <dbReference type="Proteomes" id="UP001164539"/>
    </source>
</evidence>
<name>A0ACC1XHM4_MELAZ</name>
<evidence type="ECO:0000313" key="1">
    <source>
        <dbReference type="EMBL" id="KAJ4710934.1"/>
    </source>
</evidence>
<comment type="caution">
    <text evidence="1">The sequence shown here is derived from an EMBL/GenBank/DDBJ whole genome shotgun (WGS) entry which is preliminary data.</text>
</comment>
<reference evidence="1 2" key="1">
    <citation type="journal article" date="2023" name="Science">
        <title>Complex scaffold remodeling in plant triterpene biosynthesis.</title>
        <authorList>
            <person name="De La Pena R."/>
            <person name="Hodgson H."/>
            <person name="Liu J.C."/>
            <person name="Stephenson M.J."/>
            <person name="Martin A.C."/>
            <person name="Owen C."/>
            <person name="Harkess A."/>
            <person name="Leebens-Mack J."/>
            <person name="Jimenez L.E."/>
            <person name="Osbourn A."/>
            <person name="Sattely E.S."/>
        </authorList>
    </citation>
    <scope>NUCLEOTIDE SEQUENCE [LARGE SCALE GENOMIC DNA]</scope>
    <source>
        <strain evidence="2">cv. JPN11</strain>
        <tissue evidence="1">Leaf</tissue>
    </source>
</reference>
<proteinExistence type="predicted"/>
<protein>
    <submittedName>
        <fullName evidence="1">RING finger protein</fullName>
    </submittedName>
</protein>
<dbReference type="EMBL" id="CM051402">
    <property type="protein sequence ID" value="KAJ4710934.1"/>
    <property type="molecule type" value="Genomic_DNA"/>
</dbReference>
<sequence length="251" mass="29041">MLVKQPSKSSYRESLKALEADIQHANSLAAALPRDYGGDYIQMRLSYSPFAPLVLFLVEWMDYSCTDTLPCCLGLLHVLVYKVYVDGMPALSSKERKATLREFYAVIYPSLRQLEGEFLELEDKNKRNRCSEVLSIKRAEERRKLSDKDLDRDDECGICMENCTKMVLPSCGHSLCVNCFHDWNLRSQSCPFCRGSLKRVSSKDLWTLISNIDIIDMVTVAKENLRRFYLYIESLPLIIPETHPFMYDYML</sequence>
<gene>
    <name evidence="1" type="ORF">OWV82_017036</name>
</gene>
<dbReference type="Proteomes" id="UP001164539">
    <property type="component" value="Chromosome 9"/>
</dbReference>
<accession>A0ACC1XHM4</accession>
<keyword evidence="2" id="KW-1185">Reference proteome</keyword>